<evidence type="ECO:0000256" key="3">
    <source>
        <dbReference type="ARBA" id="ARBA00022491"/>
    </source>
</evidence>
<dbReference type="EMBL" id="JOKH01000002">
    <property type="protein sequence ID" value="KEQ17958.1"/>
    <property type="molecule type" value="Genomic_DNA"/>
</dbReference>
<sequence>MGQFDIYRNAGDSKEQYPYLIVLQSDLIPTQKSQIVAPLSHSNQFEHALRVYPQVEVNEEEWLIIIPQLASVPVTALGEQVANVEYERNSILSALDRIFTGL</sequence>
<comment type="similarity">
    <text evidence="1">Belongs to the CcdB toxin family.</text>
</comment>
<dbReference type="InterPro" id="IPR002712">
    <property type="entry name" value="CcdB"/>
</dbReference>
<proteinExistence type="inferred from homology"/>
<dbReference type="GO" id="GO:0008657">
    <property type="term" value="F:DNA topoisomerase type II (double strand cut, ATP-hydrolyzing) inhibitor activity"/>
    <property type="evidence" value="ECO:0007669"/>
    <property type="project" value="InterPro"/>
</dbReference>
<evidence type="ECO:0000256" key="7">
    <source>
        <dbReference type="ARBA" id="ARBA00033135"/>
    </source>
</evidence>
<evidence type="ECO:0000256" key="2">
    <source>
        <dbReference type="ARBA" id="ARBA00015075"/>
    </source>
</evidence>
<gene>
    <name evidence="8" type="ORF">GZ78_10100</name>
</gene>
<evidence type="ECO:0000256" key="6">
    <source>
        <dbReference type="ARBA" id="ARBA00029628"/>
    </source>
</evidence>
<keyword evidence="5" id="KW-0804">Transcription</keyword>
<dbReference type="Pfam" id="PF01845">
    <property type="entry name" value="CcdB"/>
    <property type="match status" value="1"/>
</dbReference>
<protein>
    <recommendedName>
        <fullName evidence="2">Toxin CcdB</fullName>
    </recommendedName>
    <alternativeName>
        <fullName evidence="7">Cytotoxic protein CcdB</fullName>
    </alternativeName>
    <alternativeName>
        <fullName evidence="6">Protein LetD</fullName>
    </alternativeName>
</protein>
<dbReference type="AlphaFoldDB" id="A0A081NHN5"/>
<evidence type="ECO:0000313" key="9">
    <source>
        <dbReference type="Proteomes" id="UP000028073"/>
    </source>
</evidence>
<accession>A0A081NHN5</accession>
<evidence type="ECO:0000256" key="4">
    <source>
        <dbReference type="ARBA" id="ARBA00023015"/>
    </source>
</evidence>
<comment type="caution">
    <text evidence="8">The sequence shown here is derived from an EMBL/GenBank/DDBJ whole genome shotgun (WGS) entry which is preliminary data.</text>
</comment>
<evidence type="ECO:0000256" key="1">
    <source>
        <dbReference type="ARBA" id="ARBA00005230"/>
    </source>
</evidence>
<organism evidence="8 9">
    <name type="scientific">Endozoicomonas numazuensis</name>
    <dbReference type="NCBI Taxonomy" id="1137799"/>
    <lineage>
        <taxon>Bacteria</taxon>
        <taxon>Pseudomonadati</taxon>
        <taxon>Pseudomonadota</taxon>
        <taxon>Gammaproteobacteria</taxon>
        <taxon>Oceanospirillales</taxon>
        <taxon>Endozoicomonadaceae</taxon>
        <taxon>Endozoicomonas</taxon>
    </lineage>
</organism>
<dbReference type="OrthoDB" id="9813510at2"/>
<keyword evidence="3" id="KW-0678">Repressor</keyword>
<keyword evidence="4" id="KW-0805">Transcription regulation</keyword>
<dbReference type="RefSeq" id="WP_034834954.1">
    <property type="nucleotide sequence ID" value="NZ_JOKH01000002.1"/>
</dbReference>
<keyword evidence="9" id="KW-1185">Reference proteome</keyword>
<dbReference type="InterPro" id="IPR011067">
    <property type="entry name" value="Plasmid_toxin/cell-grow_inhib"/>
</dbReference>
<dbReference type="Gene3D" id="2.30.30.110">
    <property type="match status" value="1"/>
</dbReference>
<name>A0A081NHN5_9GAMM</name>
<dbReference type="GO" id="GO:0006276">
    <property type="term" value="P:plasmid maintenance"/>
    <property type="evidence" value="ECO:0007669"/>
    <property type="project" value="InterPro"/>
</dbReference>
<dbReference type="Proteomes" id="UP000028073">
    <property type="component" value="Unassembled WGS sequence"/>
</dbReference>
<evidence type="ECO:0000256" key="5">
    <source>
        <dbReference type="ARBA" id="ARBA00023163"/>
    </source>
</evidence>
<dbReference type="SUPFAM" id="SSF50118">
    <property type="entry name" value="Cell growth inhibitor/plasmid maintenance toxic component"/>
    <property type="match status" value="1"/>
</dbReference>
<reference evidence="8 9" key="1">
    <citation type="submission" date="2014-06" db="EMBL/GenBank/DDBJ databases">
        <title>Whole Genome Sequences of Three Symbiotic Endozoicomonas Bacteria.</title>
        <authorList>
            <person name="Neave M.J."/>
            <person name="Apprill A."/>
            <person name="Voolstra C.R."/>
        </authorList>
    </citation>
    <scope>NUCLEOTIDE SEQUENCE [LARGE SCALE GENOMIC DNA]</scope>
    <source>
        <strain evidence="8 9">DSM 25634</strain>
    </source>
</reference>
<evidence type="ECO:0000313" key="8">
    <source>
        <dbReference type="EMBL" id="KEQ17958.1"/>
    </source>
</evidence>
<dbReference type="eggNOG" id="ENOG5032YCB">
    <property type="taxonomic scope" value="Bacteria"/>
</dbReference>